<dbReference type="GeneID" id="26627490"/>
<accession>A0A0B5A4K2</accession>
<dbReference type="RefSeq" id="YP_009200427.1">
    <property type="nucleotide sequence ID" value="NC_028820.1"/>
</dbReference>
<evidence type="ECO:0000313" key="2">
    <source>
        <dbReference type="EMBL" id="AJD81976.1"/>
    </source>
</evidence>
<dbReference type="Proteomes" id="UP000031805">
    <property type="component" value="Segment"/>
</dbReference>
<sequence length="199" mass="23652">MRKNKNGRPIQRLIITSRYICYECGEFDAKCKGRRCNPCGSKAQGKAMANLYKTNHSEMVLKCNKPYTEETRLKHSNTIKKKILNGEFTPKSNNRRTWKRLYKNGYAFRSSWELKFYNYCILNNIKVEYESLRIPYIFEGNSHVYITDFISHSEKKVYEIKPNSMIDDRALAKEKYATAWCKENGYEYIFITEDFLCNF</sequence>
<evidence type="ECO:0000313" key="3">
    <source>
        <dbReference type="Proteomes" id="UP000031805"/>
    </source>
</evidence>
<organism evidence="2 3">
    <name type="scientific">Yersinia phage vB_YenM_TG1</name>
    <dbReference type="NCBI Taxonomy" id="1589265"/>
    <lineage>
        <taxon>Viruses</taxon>
        <taxon>Duplodnaviria</taxon>
        <taxon>Heunggongvirae</taxon>
        <taxon>Uroviricota</taxon>
        <taxon>Caudoviricetes</taxon>
        <taxon>Pantevenvirales</taxon>
        <taxon>Straboviridae</taxon>
        <taxon>Tevenvirinae</taxon>
        <taxon>Tegunavirus</taxon>
        <taxon>Tegunavirus yenmtg1</taxon>
    </lineage>
</organism>
<reference evidence="2 3" key="1">
    <citation type="submission" date="2014-11" db="EMBL/GenBank/DDBJ databases">
        <title>Complete genome sequence of vB_YenM_TG1, a broad host range bacteriophage which infects Yersinia enterocolitica.</title>
        <authorList>
            <person name="Leon-Velarde C.G."/>
            <person name="Kropinski A.M."/>
            <person name="Chen S."/>
            <person name="Griffiths M.W."/>
            <person name="Odumeru J.A."/>
        </authorList>
    </citation>
    <scope>NUCLEOTIDE SEQUENCE [LARGE SCALE GENOMIC DNA]</scope>
</reference>
<name>A0A0B5A4K2_9CAUD</name>
<evidence type="ECO:0000259" key="1">
    <source>
        <dbReference type="Pfam" id="PF08722"/>
    </source>
</evidence>
<protein>
    <recommendedName>
        <fullName evidence="1">TnsA endonuclease N-terminal domain-containing protein</fullName>
    </recommendedName>
</protein>
<keyword evidence="3" id="KW-1185">Reference proteome</keyword>
<dbReference type="Pfam" id="PF08722">
    <property type="entry name" value="Tn7_TnsA-like_N"/>
    <property type="match status" value="1"/>
</dbReference>
<dbReference type="InterPro" id="IPR014833">
    <property type="entry name" value="TnsA_N"/>
</dbReference>
<proteinExistence type="predicted"/>
<dbReference type="EMBL" id="KP202158">
    <property type="protein sequence ID" value="AJD81976.1"/>
    <property type="molecule type" value="Genomic_DNA"/>
</dbReference>
<dbReference type="Gene3D" id="3.40.91.30">
    <property type="match status" value="1"/>
</dbReference>
<gene>
    <name evidence="2" type="ORF">YenMTG1_166</name>
</gene>
<feature type="domain" description="TnsA endonuclease N-terminal" evidence="1">
    <location>
        <begin position="127"/>
        <end position="193"/>
    </location>
</feature>
<dbReference type="KEGG" id="vg:26627490"/>